<organism evidence="1 2">
    <name type="scientific">Rhipicephalus microplus</name>
    <name type="common">Cattle tick</name>
    <name type="synonym">Boophilus microplus</name>
    <dbReference type="NCBI Taxonomy" id="6941"/>
    <lineage>
        <taxon>Eukaryota</taxon>
        <taxon>Metazoa</taxon>
        <taxon>Ecdysozoa</taxon>
        <taxon>Arthropoda</taxon>
        <taxon>Chelicerata</taxon>
        <taxon>Arachnida</taxon>
        <taxon>Acari</taxon>
        <taxon>Parasitiformes</taxon>
        <taxon>Ixodida</taxon>
        <taxon>Ixodoidea</taxon>
        <taxon>Ixodidae</taxon>
        <taxon>Rhipicephalinae</taxon>
        <taxon>Rhipicephalus</taxon>
        <taxon>Boophilus</taxon>
    </lineage>
</organism>
<dbReference type="AlphaFoldDB" id="A0A9J6F044"/>
<protein>
    <submittedName>
        <fullName evidence="1">Uncharacterized protein</fullName>
    </submittedName>
</protein>
<proteinExistence type="predicted"/>
<dbReference type="PANTHER" id="PTHR45823">
    <property type="entry name" value="T-SNARE COILED-COIL HOMOLOGY DOMAIN-CONTAINING PROTEIN"/>
    <property type="match status" value="1"/>
</dbReference>
<comment type="caution">
    <text evidence="1">The sequence shown here is derived from an EMBL/GenBank/DDBJ whole genome shotgun (WGS) entry which is preliminary data.</text>
</comment>
<sequence length="205" mass="22157">MTATVGTVSQATLAQRAPTADVVADLAARLSVIEEQTSLHQRVSTAVERNVPLSAEPLCFGAQLPPPTFDGTTSGAGFSVRLKFIAALNGWTVQNKAQLRGAAVEYLEYIPQIVRSNYEALVSALETRFGDSHLLQLCLTQWKHVRQGHRGLQELAASVNSLSRKALSGRLTPTMDLIAANAFVNAINNRSVQHFVRLARPNNVG</sequence>
<keyword evidence="2" id="KW-1185">Reference proteome</keyword>
<name>A0A9J6F044_RHIMP</name>
<gene>
    <name evidence="1" type="ORF">HPB51_009346</name>
</gene>
<dbReference type="Proteomes" id="UP000821866">
    <property type="component" value="Chromosome 1"/>
</dbReference>
<evidence type="ECO:0000313" key="2">
    <source>
        <dbReference type="Proteomes" id="UP000821866"/>
    </source>
</evidence>
<reference evidence="1" key="1">
    <citation type="journal article" date="2020" name="Cell">
        <title>Large-Scale Comparative Analyses of Tick Genomes Elucidate Their Genetic Diversity and Vector Capacities.</title>
        <authorList>
            <consortium name="Tick Genome and Microbiome Consortium (TIGMIC)"/>
            <person name="Jia N."/>
            <person name="Wang J."/>
            <person name="Shi W."/>
            <person name="Du L."/>
            <person name="Sun Y."/>
            <person name="Zhan W."/>
            <person name="Jiang J.F."/>
            <person name="Wang Q."/>
            <person name="Zhang B."/>
            <person name="Ji P."/>
            <person name="Bell-Sakyi L."/>
            <person name="Cui X.M."/>
            <person name="Yuan T.T."/>
            <person name="Jiang B.G."/>
            <person name="Yang W.F."/>
            <person name="Lam T.T."/>
            <person name="Chang Q.C."/>
            <person name="Ding S.J."/>
            <person name="Wang X.J."/>
            <person name="Zhu J.G."/>
            <person name="Ruan X.D."/>
            <person name="Zhao L."/>
            <person name="Wei J.T."/>
            <person name="Ye R.Z."/>
            <person name="Que T.C."/>
            <person name="Du C.H."/>
            <person name="Zhou Y.H."/>
            <person name="Cheng J.X."/>
            <person name="Dai P.F."/>
            <person name="Guo W.B."/>
            <person name="Han X.H."/>
            <person name="Huang E.J."/>
            <person name="Li L.F."/>
            <person name="Wei W."/>
            <person name="Gao Y.C."/>
            <person name="Liu J.Z."/>
            <person name="Shao H.Z."/>
            <person name="Wang X."/>
            <person name="Wang C.C."/>
            <person name="Yang T.C."/>
            <person name="Huo Q.B."/>
            <person name="Li W."/>
            <person name="Chen H.Y."/>
            <person name="Chen S.E."/>
            <person name="Zhou L.G."/>
            <person name="Ni X.B."/>
            <person name="Tian J.H."/>
            <person name="Sheng Y."/>
            <person name="Liu T."/>
            <person name="Pan Y.S."/>
            <person name="Xia L.Y."/>
            <person name="Li J."/>
            <person name="Zhao F."/>
            <person name="Cao W.C."/>
        </authorList>
    </citation>
    <scope>NUCLEOTIDE SEQUENCE</scope>
    <source>
        <strain evidence="1">Rmic-2018</strain>
    </source>
</reference>
<dbReference type="EMBL" id="JABSTU010000001">
    <property type="protein sequence ID" value="KAH8040090.1"/>
    <property type="molecule type" value="Genomic_DNA"/>
</dbReference>
<dbReference type="PANTHER" id="PTHR45823:SF1">
    <property type="entry name" value="T-SNARE COILED-COIL HOMOLOGY DOMAIN-CONTAINING PROTEIN"/>
    <property type="match status" value="1"/>
</dbReference>
<evidence type="ECO:0000313" key="1">
    <source>
        <dbReference type="EMBL" id="KAH8040090.1"/>
    </source>
</evidence>
<reference evidence="1" key="2">
    <citation type="submission" date="2021-09" db="EMBL/GenBank/DDBJ databases">
        <authorList>
            <person name="Jia N."/>
            <person name="Wang J."/>
            <person name="Shi W."/>
            <person name="Du L."/>
            <person name="Sun Y."/>
            <person name="Zhan W."/>
            <person name="Jiang J."/>
            <person name="Wang Q."/>
            <person name="Zhang B."/>
            <person name="Ji P."/>
            <person name="Sakyi L.B."/>
            <person name="Cui X."/>
            <person name="Yuan T."/>
            <person name="Jiang B."/>
            <person name="Yang W."/>
            <person name="Lam T.T.-Y."/>
            <person name="Chang Q."/>
            <person name="Ding S."/>
            <person name="Wang X."/>
            <person name="Zhu J."/>
            <person name="Ruan X."/>
            <person name="Zhao L."/>
            <person name="Wei J."/>
            <person name="Que T."/>
            <person name="Du C."/>
            <person name="Cheng J."/>
            <person name="Dai P."/>
            <person name="Han X."/>
            <person name="Huang E."/>
            <person name="Gao Y."/>
            <person name="Liu J."/>
            <person name="Shao H."/>
            <person name="Ye R."/>
            <person name="Li L."/>
            <person name="Wei W."/>
            <person name="Wang X."/>
            <person name="Wang C."/>
            <person name="Huo Q."/>
            <person name="Li W."/>
            <person name="Guo W."/>
            <person name="Chen H."/>
            <person name="Chen S."/>
            <person name="Zhou L."/>
            <person name="Zhou L."/>
            <person name="Ni X."/>
            <person name="Tian J."/>
            <person name="Zhou Y."/>
            <person name="Sheng Y."/>
            <person name="Liu T."/>
            <person name="Pan Y."/>
            <person name="Xia L."/>
            <person name="Li J."/>
            <person name="Zhao F."/>
            <person name="Cao W."/>
        </authorList>
    </citation>
    <scope>NUCLEOTIDE SEQUENCE</scope>
    <source>
        <strain evidence="1">Rmic-2018</strain>
        <tissue evidence="1">Larvae</tissue>
    </source>
</reference>
<accession>A0A9J6F044</accession>